<feature type="transmembrane region" description="Helical" evidence="5">
    <location>
        <begin position="427"/>
        <end position="444"/>
    </location>
</feature>
<dbReference type="STRING" id="500633.CLOHIR_00205"/>
<comment type="subcellular location">
    <subcellularLocation>
        <location evidence="1">Membrane</location>
        <topology evidence="1">Multi-pass membrane protein</topology>
    </subcellularLocation>
</comment>
<feature type="domain" description="ABC-2 type transporter transmembrane" evidence="7">
    <location>
        <begin position="22"/>
        <end position="389"/>
    </location>
</feature>
<dbReference type="PANTHER" id="PTHR43471">
    <property type="entry name" value="ABC TRANSPORTER PERMEASE"/>
    <property type="match status" value="1"/>
</dbReference>
<dbReference type="OrthoDB" id="5486437at2"/>
<comment type="caution">
    <text evidence="8">The sequence shown here is derived from an EMBL/GenBank/DDBJ whole genome shotgun (WGS) entry which is preliminary data.</text>
</comment>
<keyword evidence="9" id="KW-1185">Reference proteome</keyword>
<feature type="transmembrane region" description="Helical" evidence="5">
    <location>
        <begin position="370"/>
        <end position="389"/>
    </location>
</feature>
<dbReference type="GO" id="GO:0140359">
    <property type="term" value="F:ABC-type transporter activity"/>
    <property type="evidence" value="ECO:0007669"/>
    <property type="project" value="InterPro"/>
</dbReference>
<feature type="transmembrane region" description="Helical" evidence="5">
    <location>
        <begin position="450"/>
        <end position="471"/>
    </location>
</feature>
<dbReference type="EMBL" id="ABWP01000010">
    <property type="protein sequence ID" value="EEA86063.1"/>
    <property type="molecule type" value="Genomic_DNA"/>
</dbReference>
<dbReference type="InterPro" id="IPR003675">
    <property type="entry name" value="Rce1/LyrA-like_dom"/>
</dbReference>
<feature type="transmembrane region" description="Helical" evidence="5">
    <location>
        <begin position="492"/>
        <end position="514"/>
    </location>
</feature>
<dbReference type="InterPro" id="IPR013525">
    <property type="entry name" value="ABC2_TM"/>
</dbReference>
<accession>B6FWF6</accession>
<dbReference type="GO" id="GO:0004175">
    <property type="term" value="F:endopeptidase activity"/>
    <property type="evidence" value="ECO:0007669"/>
    <property type="project" value="UniProtKB-ARBA"/>
</dbReference>
<dbReference type="NCBIfam" id="NF041647">
    <property type="entry name" value="ABC_perm_CPBP"/>
    <property type="match status" value="1"/>
</dbReference>
<gene>
    <name evidence="8" type="ORF">CLOHIR_00205</name>
</gene>
<dbReference type="Pfam" id="PF12698">
    <property type="entry name" value="ABC2_membrane_3"/>
    <property type="match status" value="1"/>
</dbReference>
<dbReference type="Proteomes" id="UP000003178">
    <property type="component" value="Unassembled WGS sequence"/>
</dbReference>
<evidence type="ECO:0000313" key="8">
    <source>
        <dbReference type="EMBL" id="EEA86063.1"/>
    </source>
</evidence>
<sequence>MRIKIIKEIFKKEILDIVRDRKSIFMMIVVPILLYPIIMVLLMGIMNSSINKMASETITLGLSSSPNTEFVEIVDNENSIREKEDKLGNIEIKTNIKDYKRELEKGEIDAYIDNSIKDNDYKVIINSASDESGIKADAIFDVMNKYKRKMSEREIEKHGLNSKQILEPIKYEKVDITNSAKKAGMLLGQVIPFILIIGVLFGSIYPAIDVMAGEKERGTLETLFSLPISNMELVIGKYMAVSASAILTSLLNIISMSCTLGYFMKAESIYNPSMMHINYSVLGGAVLITIVSVILFAQVVSALAMCVCSFAKTFKEAQNYITPLMLVIMVPAYISMIPNISLSRITATIPVVNISLLIKSVISLRANMKMVSLVLIVNLIFVLISLVLLSKIFNSEDILFGEKRNFKLIQSRSSIKEGSMPGISDGFMVYVLAFISLIYVSPILNMKLGIMGNTINQFIMAMIPVLVAIYIKADFKKLFSIKKIKLKDIIRAALTWFVGSLIMSIFVMILLKLFPDQMKVSEQLNEIIKSSGGLFTQIILFALVPAICEETLFRGFILSAFRDKKTFGQKNEKYIMFAIVGSGILFGIMHLDFIRIIPTSILGMVMAYNVYKSKSIFTSVGIHFFNNLLSVLSVNFGVQAMLLLT</sequence>
<evidence type="ECO:0000256" key="1">
    <source>
        <dbReference type="ARBA" id="ARBA00004141"/>
    </source>
</evidence>
<proteinExistence type="predicted"/>
<dbReference type="eggNOG" id="COG1266">
    <property type="taxonomic scope" value="Bacteria"/>
</dbReference>
<keyword evidence="3 5" id="KW-1133">Transmembrane helix</keyword>
<dbReference type="HOGENOM" id="CLU_022118_0_0_9"/>
<dbReference type="GO" id="GO:0080120">
    <property type="term" value="P:CAAX-box protein maturation"/>
    <property type="evidence" value="ECO:0007669"/>
    <property type="project" value="UniProtKB-ARBA"/>
</dbReference>
<feature type="transmembrane region" description="Helical" evidence="5">
    <location>
        <begin position="574"/>
        <end position="596"/>
    </location>
</feature>
<evidence type="ECO:0000256" key="3">
    <source>
        <dbReference type="ARBA" id="ARBA00022989"/>
    </source>
</evidence>
<evidence type="ECO:0000256" key="2">
    <source>
        <dbReference type="ARBA" id="ARBA00022692"/>
    </source>
</evidence>
<feature type="transmembrane region" description="Helical" evidence="5">
    <location>
        <begin position="238"/>
        <end position="264"/>
    </location>
</feature>
<reference evidence="8 9" key="2">
    <citation type="submission" date="2008-10" db="EMBL/GenBank/DDBJ databases">
        <title>Draft genome sequence of Clostridium hiranonis (DSM 13275).</title>
        <authorList>
            <person name="Sudarsanam P."/>
            <person name="Ley R."/>
            <person name="Guruge J."/>
            <person name="Turnbaugh P.J."/>
            <person name="Mahowald M."/>
            <person name="Liep D."/>
            <person name="Gordon J."/>
        </authorList>
    </citation>
    <scope>NUCLEOTIDE SEQUENCE [LARGE SCALE GENOMIC DNA]</scope>
    <source>
        <strain evidence="8 9">DSM 13275</strain>
    </source>
</reference>
<reference evidence="8 9" key="1">
    <citation type="submission" date="2008-09" db="EMBL/GenBank/DDBJ databases">
        <authorList>
            <person name="Fulton L."/>
            <person name="Clifton S."/>
            <person name="Fulton B."/>
            <person name="Xu J."/>
            <person name="Minx P."/>
            <person name="Pepin K.H."/>
            <person name="Johnson M."/>
            <person name="Thiruvilangam P."/>
            <person name="Bhonagiri V."/>
            <person name="Nash W.E."/>
            <person name="Mardis E.R."/>
            <person name="Wilson R.K."/>
        </authorList>
    </citation>
    <scope>NUCLEOTIDE SEQUENCE [LARGE SCALE GENOMIC DNA]</scope>
    <source>
        <strain evidence="8 9">DSM 13275</strain>
    </source>
</reference>
<feature type="transmembrane region" description="Helical" evidence="5">
    <location>
        <begin position="186"/>
        <end position="208"/>
    </location>
</feature>
<dbReference type="eggNOG" id="COG1668">
    <property type="taxonomic scope" value="Bacteria"/>
</dbReference>
<evidence type="ECO:0000259" key="6">
    <source>
        <dbReference type="Pfam" id="PF02517"/>
    </source>
</evidence>
<keyword evidence="4 5" id="KW-0472">Membrane</keyword>
<feature type="domain" description="CAAX prenyl protease 2/Lysostaphin resistance protein A-like" evidence="6">
    <location>
        <begin position="534"/>
        <end position="629"/>
    </location>
</feature>
<evidence type="ECO:0000259" key="7">
    <source>
        <dbReference type="Pfam" id="PF12698"/>
    </source>
</evidence>
<feature type="transmembrane region" description="Helical" evidence="5">
    <location>
        <begin position="616"/>
        <end position="644"/>
    </location>
</feature>
<evidence type="ECO:0000256" key="5">
    <source>
        <dbReference type="SAM" id="Phobius"/>
    </source>
</evidence>
<feature type="transmembrane region" description="Helical" evidence="5">
    <location>
        <begin position="24"/>
        <end position="45"/>
    </location>
</feature>
<feature type="transmembrane region" description="Helical" evidence="5">
    <location>
        <begin position="320"/>
        <end position="338"/>
    </location>
</feature>
<organism evidence="8 9">
    <name type="scientific">Peptacetobacter hiranonis (strain DSM 13275 / JCM 10541 / KCTC 15199 / TO-931)</name>
    <name type="common">Clostridium hiranonis</name>
    <dbReference type="NCBI Taxonomy" id="500633"/>
    <lineage>
        <taxon>Bacteria</taxon>
        <taxon>Bacillati</taxon>
        <taxon>Bacillota</taxon>
        <taxon>Clostridia</taxon>
        <taxon>Peptostreptococcales</taxon>
        <taxon>Peptostreptococcaceae</taxon>
        <taxon>Peptacetobacter</taxon>
    </lineage>
</organism>
<dbReference type="RefSeq" id="WP_006439124.1">
    <property type="nucleotide sequence ID" value="NZ_DS995355.1"/>
</dbReference>
<feature type="transmembrane region" description="Helical" evidence="5">
    <location>
        <begin position="276"/>
        <end position="300"/>
    </location>
</feature>
<protein>
    <submittedName>
        <fullName evidence="8">ABC-2 type transporter</fullName>
    </submittedName>
</protein>
<dbReference type="Pfam" id="PF02517">
    <property type="entry name" value="Rce1-like"/>
    <property type="match status" value="1"/>
</dbReference>
<dbReference type="PANTHER" id="PTHR43471:SF3">
    <property type="entry name" value="ABC TRANSPORTER PERMEASE PROTEIN NATB"/>
    <property type="match status" value="1"/>
</dbReference>
<dbReference type="GO" id="GO:0016020">
    <property type="term" value="C:membrane"/>
    <property type="evidence" value="ECO:0007669"/>
    <property type="project" value="UniProtKB-SubCell"/>
</dbReference>
<name>B6FWF6_PEPHT</name>
<feature type="transmembrane region" description="Helical" evidence="5">
    <location>
        <begin position="534"/>
        <end position="553"/>
    </location>
</feature>
<keyword evidence="2 5" id="KW-0812">Transmembrane</keyword>
<feature type="transmembrane region" description="Helical" evidence="5">
    <location>
        <begin position="345"/>
        <end position="364"/>
    </location>
</feature>
<evidence type="ECO:0000313" key="9">
    <source>
        <dbReference type="Proteomes" id="UP000003178"/>
    </source>
</evidence>
<dbReference type="AlphaFoldDB" id="B6FWF6"/>
<evidence type="ECO:0000256" key="4">
    <source>
        <dbReference type="ARBA" id="ARBA00023136"/>
    </source>
</evidence>